<organism evidence="2">
    <name type="scientific">viral metagenome</name>
    <dbReference type="NCBI Taxonomy" id="1070528"/>
    <lineage>
        <taxon>unclassified sequences</taxon>
        <taxon>metagenomes</taxon>
        <taxon>organismal metagenomes</taxon>
    </lineage>
</organism>
<evidence type="ECO:0000256" key="1">
    <source>
        <dbReference type="SAM" id="Phobius"/>
    </source>
</evidence>
<keyword evidence="1" id="KW-0812">Transmembrane</keyword>
<proteinExistence type="predicted"/>
<evidence type="ECO:0000313" key="2">
    <source>
        <dbReference type="EMBL" id="QHT11444.1"/>
    </source>
</evidence>
<sequence>MSSNQELFMFDDCYTRPTSILEASFNATLINSYNKFLTPNAYECEKKALRNNSDFFLINDISSIGSATYTNCYLPKSTNNGLISNAIQLFNSTFGNPPHTKRPVTEVIDSCSNFLYNSGANNPNKCFKYTVDNKVYAPKRYYAYYKKPIINRSNIVRASNLRNPQFYKNKIPELKSYEALIKIDRRNYIDNGTLVQSFNDYICNPTNPAAGPLLDVHIVSLKNKYNNLFVNLDNISADISSINYLNSFDDETLISLNVEINKKTKELNSLLGFGGANNGRLSDTTLLTQFKIVESSVLLLIIISALFLYNKMRKVKLPIIPKNIQ</sequence>
<feature type="transmembrane region" description="Helical" evidence="1">
    <location>
        <begin position="290"/>
        <end position="309"/>
    </location>
</feature>
<accession>A0A6C0D5P9</accession>
<dbReference type="EMBL" id="MN739534">
    <property type="protein sequence ID" value="QHT11444.1"/>
    <property type="molecule type" value="Genomic_DNA"/>
</dbReference>
<reference evidence="2" key="1">
    <citation type="journal article" date="2020" name="Nature">
        <title>Giant virus diversity and host interactions through global metagenomics.</title>
        <authorList>
            <person name="Schulz F."/>
            <person name="Roux S."/>
            <person name="Paez-Espino D."/>
            <person name="Jungbluth S."/>
            <person name="Walsh D.A."/>
            <person name="Denef V.J."/>
            <person name="McMahon K.D."/>
            <person name="Konstantinidis K.T."/>
            <person name="Eloe-Fadrosh E.A."/>
            <person name="Kyrpides N.C."/>
            <person name="Woyke T."/>
        </authorList>
    </citation>
    <scope>NUCLEOTIDE SEQUENCE</scope>
    <source>
        <strain evidence="2">GVMAG-M-3300023174-116</strain>
    </source>
</reference>
<protein>
    <submittedName>
        <fullName evidence="2">Uncharacterized protein</fullName>
    </submittedName>
</protein>
<keyword evidence="1" id="KW-0472">Membrane</keyword>
<keyword evidence="1" id="KW-1133">Transmembrane helix</keyword>
<name>A0A6C0D5P9_9ZZZZ</name>
<dbReference type="AlphaFoldDB" id="A0A6C0D5P9"/>